<keyword evidence="1" id="KW-0547">Nucleotide-binding</keyword>
<gene>
    <name evidence="5" type="ORF">B7O98_07475</name>
</gene>
<dbReference type="GO" id="GO:0016787">
    <property type="term" value="F:hydrolase activity"/>
    <property type="evidence" value="ECO:0007669"/>
    <property type="project" value="UniProtKB-KW"/>
</dbReference>
<dbReference type="PANTHER" id="PTHR34698">
    <property type="entry name" value="5-OXOPROLINASE SUBUNIT B"/>
    <property type="match status" value="1"/>
</dbReference>
<organism evidence="5 6">
    <name type="scientific">Zestosphaera tikiterensis</name>
    <dbReference type="NCBI Taxonomy" id="1973259"/>
    <lineage>
        <taxon>Archaea</taxon>
        <taxon>Thermoproteota</taxon>
        <taxon>Thermoprotei</taxon>
        <taxon>Desulfurococcales</taxon>
        <taxon>Desulfurococcaceae</taxon>
        <taxon>Zestosphaera</taxon>
    </lineage>
</organism>
<dbReference type="SUPFAM" id="SSF160467">
    <property type="entry name" value="PH0987 N-terminal domain-like"/>
    <property type="match status" value="1"/>
</dbReference>
<evidence type="ECO:0000259" key="4">
    <source>
        <dbReference type="SMART" id="SM00796"/>
    </source>
</evidence>
<evidence type="ECO:0000256" key="3">
    <source>
        <dbReference type="ARBA" id="ARBA00022840"/>
    </source>
</evidence>
<dbReference type="EMBL" id="NBVN01000004">
    <property type="protein sequence ID" value="PUA32485.1"/>
    <property type="molecule type" value="Genomic_DNA"/>
</dbReference>
<dbReference type="SUPFAM" id="SSF50891">
    <property type="entry name" value="Cyclophilin-like"/>
    <property type="match status" value="1"/>
</dbReference>
<keyword evidence="3" id="KW-0067">ATP-binding</keyword>
<sequence>MTIYGKPKVRFVGGDAIHVDFCDEISLDCNRRVHAVYYAILNDLREGRVLDIVEAVPAYSSLTIFYDPRKVRHDSLTSYVSKVFEYVITQPLNELVKPRVFKIPVAYGGEFGPDFNDVLKITKLTAEEFIRIHTSKEYTCYMLGFTPGFLYLGDVDDRIAVPRLETPRTKIPAGSVGIAGKQTGLYGVESPGGWRLVGRTPIKTFDYRRTPPIPIKPGDLIRFYAIDCDEYLKLKDKFVDEVQ</sequence>
<dbReference type="InterPro" id="IPR010016">
    <property type="entry name" value="PxpB"/>
</dbReference>
<accession>A0A2R7Y4L5</accession>
<evidence type="ECO:0000313" key="5">
    <source>
        <dbReference type="EMBL" id="PUA32485.1"/>
    </source>
</evidence>
<dbReference type="Proteomes" id="UP000244093">
    <property type="component" value="Unassembled WGS sequence"/>
</dbReference>
<dbReference type="GO" id="GO:0005524">
    <property type="term" value="F:ATP binding"/>
    <property type="evidence" value="ECO:0007669"/>
    <property type="project" value="UniProtKB-KW"/>
</dbReference>
<dbReference type="SMART" id="SM00796">
    <property type="entry name" value="AHS1"/>
    <property type="match status" value="1"/>
</dbReference>
<protein>
    <recommendedName>
        <fullName evidence="4">Carboxyltransferase domain-containing protein</fullName>
    </recommendedName>
</protein>
<evidence type="ECO:0000256" key="1">
    <source>
        <dbReference type="ARBA" id="ARBA00022741"/>
    </source>
</evidence>
<comment type="caution">
    <text evidence="5">The sequence shown here is derived from an EMBL/GenBank/DDBJ whole genome shotgun (WGS) entry which is preliminary data.</text>
</comment>
<evidence type="ECO:0000256" key="2">
    <source>
        <dbReference type="ARBA" id="ARBA00022801"/>
    </source>
</evidence>
<dbReference type="NCBIfam" id="TIGR00370">
    <property type="entry name" value="5-oxoprolinase subunit PxpB"/>
    <property type="match status" value="1"/>
</dbReference>
<feature type="domain" description="Carboxyltransferase" evidence="4">
    <location>
        <begin position="7"/>
        <end position="215"/>
    </location>
</feature>
<dbReference type="Pfam" id="PF02682">
    <property type="entry name" value="CT_C_D"/>
    <property type="match status" value="1"/>
</dbReference>
<dbReference type="AlphaFoldDB" id="A0A2R7Y4L5"/>
<reference evidence="5 6" key="1">
    <citation type="journal article" date="2018" name="Syst. Appl. Microbiol.">
        <title>A new symbiotic nanoarchaeote (Candidatus Nanoclepta minutus) and its host (Zestosphaera tikiterensis gen. nov., sp. nov.) from a New Zealand hot spring.</title>
        <authorList>
            <person name="St John E."/>
            <person name="Liu Y."/>
            <person name="Podar M."/>
            <person name="Stott M.B."/>
            <person name="Meneghin J."/>
            <person name="Chen Z."/>
            <person name="Lagutin K."/>
            <person name="Mitchell K."/>
            <person name="Reysenbach A.L."/>
        </authorList>
    </citation>
    <scope>NUCLEOTIDE SEQUENCE [LARGE SCALE GENOMIC DNA]</scope>
    <source>
        <strain evidence="5">NZ3</strain>
    </source>
</reference>
<name>A0A2R7Y4L5_9CREN</name>
<dbReference type="InterPro" id="IPR003833">
    <property type="entry name" value="CT_C_D"/>
</dbReference>
<evidence type="ECO:0000313" key="6">
    <source>
        <dbReference type="Proteomes" id="UP000244093"/>
    </source>
</evidence>
<proteinExistence type="predicted"/>
<keyword evidence="2" id="KW-0378">Hydrolase</keyword>
<dbReference type="Gene3D" id="2.40.100.10">
    <property type="entry name" value="Cyclophilin-like"/>
    <property type="match status" value="1"/>
</dbReference>
<dbReference type="PANTHER" id="PTHR34698:SF2">
    <property type="entry name" value="5-OXOPROLINASE SUBUNIT B"/>
    <property type="match status" value="1"/>
</dbReference>
<dbReference type="Gene3D" id="3.30.1360.40">
    <property type="match status" value="1"/>
</dbReference>
<dbReference type="InterPro" id="IPR029000">
    <property type="entry name" value="Cyclophilin-like_dom_sf"/>
</dbReference>